<name>A0A811Z852_NYCPR</name>
<feature type="compositionally biased region" description="Basic and acidic residues" evidence="32">
    <location>
        <begin position="1010"/>
        <end position="1027"/>
    </location>
</feature>
<dbReference type="EMBL" id="CAJHUB010000755">
    <property type="protein sequence ID" value="CAD7683529.1"/>
    <property type="molecule type" value="Genomic_DNA"/>
</dbReference>
<dbReference type="PANTHER" id="PTHR18966">
    <property type="entry name" value="IONOTROPIC GLUTAMATE RECEPTOR"/>
    <property type="match status" value="1"/>
</dbReference>
<keyword evidence="6 33" id="KW-0812">Transmembrane</keyword>
<keyword evidence="10" id="KW-0106">Calcium</keyword>
<evidence type="ECO:0000256" key="31">
    <source>
        <dbReference type="ARBA" id="ARBA00075002"/>
    </source>
</evidence>
<evidence type="ECO:0000256" key="6">
    <source>
        <dbReference type="ARBA" id="ARBA00022692"/>
    </source>
</evidence>
<keyword evidence="16" id="KW-1015">Disulfide bond</keyword>
<keyword evidence="8" id="KW-0732">Signal</keyword>
<protein>
    <recommendedName>
        <fullName evidence="28">Glutamate receptor ionotropic, NMDA 2A</fullName>
    </recommendedName>
    <alternativeName>
        <fullName evidence="31">Glutamate [NMDA] receptor subunit epsilon-1</fullName>
    </alternativeName>
    <alternativeName>
        <fullName evidence="29">N-methyl D-aspartate receptor subtype 2A</fullName>
    </alternativeName>
</protein>
<evidence type="ECO:0000259" key="35">
    <source>
        <dbReference type="SMART" id="SM00918"/>
    </source>
</evidence>
<evidence type="ECO:0000313" key="36">
    <source>
        <dbReference type="EMBL" id="CAD7683529.1"/>
    </source>
</evidence>
<keyword evidence="17" id="KW-0675">Receptor</keyword>
<evidence type="ECO:0000256" key="30">
    <source>
        <dbReference type="ARBA" id="ARBA00060784"/>
    </source>
</evidence>
<keyword evidence="15 33" id="KW-0472">Membrane</keyword>
<evidence type="ECO:0000256" key="13">
    <source>
        <dbReference type="ARBA" id="ARBA00023018"/>
    </source>
</evidence>
<evidence type="ECO:0000256" key="11">
    <source>
        <dbReference type="ARBA" id="ARBA00022842"/>
    </source>
</evidence>
<feature type="compositionally biased region" description="Polar residues" evidence="32">
    <location>
        <begin position="963"/>
        <end position="972"/>
    </location>
</feature>
<feature type="transmembrane region" description="Helical" evidence="33">
    <location>
        <begin position="569"/>
        <end position="591"/>
    </location>
</feature>
<feature type="transmembrane region" description="Helical" evidence="33">
    <location>
        <begin position="497"/>
        <end position="519"/>
    </location>
</feature>
<evidence type="ECO:0000256" key="3">
    <source>
        <dbReference type="ARBA" id="ARBA00022448"/>
    </source>
</evidence>
<dbReference type="SUPFAM" id="SSF53850">
    <property type="entry name" value="Periplasmic binding protein-like II"/>
    <property type="match status" value="2"/>
</dbReference>
<keyword evidence="5" id="KW-0597">Phosphoprotein</keyword>
<dbReference type="Pfam" id="PF00060">
    <property type="entry name" value="Lig_chan"/>
    <property type="match status" value="1"/>
</dbReference>
<sequence length="1404" mass="158863">MRNAIHGGYNFLQHLIPWVVTIKETMSVSVLYSLCEWVSEMKDPTSTFFQFGASIQQQATVMLKIMQDYDWHVFSLVTTIFPGYRDFISFIKTTVDNSFVGWDMQNVITLDTSFEDAKTQVQLKKIHSSVILLYCSKDEAVLILSEARSLGLTGYDFFWIVPSLVSGNTELIPKEFPSGLISVSYDDWDYSLEARVRDGLGILTTAAYSMLEKFSYIPEAKASCYGQTEKPETPLHTLHQFMVNVTWDGKDLSFTEEGYQVHPRLVVIVLNKDREWEKVGKWENQSLSLRHAVWPRYKSFSDCEPDDNHLSIVTLEEAPFVIVEDIDPLTETCVRNTVPCRKFVKINNSTNEGMNIKKCCKGFCIDILKKLSRTVKFTYDLYLVTNGKHGKKVNNVWNGMIGEVSGLLPAGSHPASAPAMLGSGGKEKLNPCPPLPRIQVVYHRAVMAVGSLTINEERSEVVDFSVPFVETGISVMVSRSNGTVSPSAFLEPFSASVWVMMFVMLLIVSAIAVFVFEYFSPVGYNRNLAKGKAPHGPSFTIGKAIWLLWGLVFNNSVPVQNPKGTTSKIMVSVWAFFAVIFLASYTANLAAFMIQEEFVDQVTGLSDKKFQRPHDYSPPFRFGTVPNGSTERNIRNNYPYMHQYMTKFNQKGVEDALVSLKTGKLDAFIYDAAVLNYKAGRDEGCKLVTIGSGYIFATTGYGIALQKGSPWKRQIDLALLQFVGDGEMEELETLWLTGICHNEKNEVMSSQLDIDNMAGVFYMLAAAMALSLITFIWEHLFYWKLRFCFTGVCSDRPGLLFSISRGIYSCIHGVHIEEKKKSPDFNLTGSQSNMLKLLRSAKNISDVSNVNSSRMDSPKRAADFIQRGSLIMDVVPEKGNLIYSDNRSFQGKDNMFGDNMNELQTFVANRHKDNLNNYVFQGQHPLTLNESNPNTVEVAVSTESKANSRPRQLWKKSMESLRQDSLSQNPVSQRDEGAAENRTHSLKSPRYLPEEVAHSDISETSSRATCHREPDNSKNHKTKDNFKRSAASKYPKDCSEVERSYLKTKASSPRDKIYTIDGEKEPSFHLDPPQFVENMALPENVDFPDPYQDPNENFRKGDPALPTNRNPTHNEDVLPNNDKHKFYSKHFTLKDKSSPHSEGSDRYRQNSTHCRSCLSNLPTYSGHFTVRSPFKCDACLRMGNLYDIDEDQMLQETGSPAAQEEVYQQDWAQNNTLQFQKNKLRISRQHSYDNIVDKPREMDLSRPSRSISLKDRERLLEGNLYGSLFSVPSSKLSGNKSSLFPQGLEDRKRSKSLLPDHTSDNPFLRCYGDDRRLVIGRCPSDPYKHSLPSPAVNDSYLRSSLRSTASYCSRDSRGHNDVYISEHVMPYAANKNSMYSTPRVLNSCSNRRVYKKMPSIESDV</sequence>
<dbReference type="GO" id="GO:0046872">
    <property type="term" value="F:metal ion binding"/>
    <property type="evidence" value="ECO:0007669"/>
    <property type="project" value="UniProtKB-KW"/>
</dbReference>
<evidence type="ECO:0000256" key="19">
    <source>
        <dbReference type="ARBA" id="ARBA00023257"/>
    </source>
</evidence>
<evidence type="ECO:0000256" key="27">
    <source>
        <dbReference type="ARBA" id="ARBA00036634"/>
    </source>
</evidence>
<evidence type="ECO:0000259" key="34">
    <source>
        <dbReference type="SMART" id="SM00079"/>
    </source>
</evidence>
<keyword evidence="19" id="KW-0628">Postsynaptic cell membrane</keyword>
<comment type="caution">
    <text evidence="36">The sequence shown here is derived from an EMBL/GenBank/DDBJ whole genome shotgun (WGS) entry which is preliminary data.</text>
</comment>
<evidence type="ECO:0000256" key="20">
    <source>
        <dbReference type="ARBA" id="ARBA00023273"/>
    </source>
</evidence>
<dbReference type="Pfam" id="PF10613">
    <property type="entry name" value="Lig_chan-Glu_bd"/>
    <property type="match status" value="2"/>
</dbReference>
<dbReference type="SMART" id="SM00079">
    <property type="entry name" value="PBPe"/>
    <property type="match status" value="1"/>
</dbReference>
<accession>A0A811Z852</accession>
<evidence type="ECO:0000256" key="21">
    <source>
        <dbReference type="ARBA" id="ARBA00023286"/>
    </source>
</evidence>
<keyword evidence="21" id="KW-1071">Ligand-gated ion channel</keyword>
<keyword evidence="37" id="KW-1185">Reference proteome</keyword>
<dbReference type="FunFam" id="3.40.50.2300:FF:000020">
    <property type="entry name" value="Glutamate receptor ionotropic, NMDA 2B, putative"/>
    <property type="match status" value="1"/>
</dbReference>
<feature type="transmembrane region" description="Helical" evidence="33">
    <location>
        <begin position="760"/>
        <end position="783"/>
    </location>
</feature>
<evidence type="ECO:0000256" key="26">
    <source>
        <dbReference type="ARBA" id="ARBA00036239"/>
    </source>
</evidence>
<evidence type="ECO:0000256" key="29">
    <source>
        <dbReference type="ARBA" id="ARBA00041695"/>
    </source>
</evidence>
<evidence type="ECO:0000256" key="32">
    <source>
        <dbReference type="SAM" id="MobiDB-lite"/>
    </source>
</evidence>
<evidence type="ECO:0000256" key="33">
    <source>
        <dbReference type="SAM" id="Phobius"/>
    </source>
</evidence>
<evidence type="ECO:0000256" key="2">
    <source>
        <dbReference type="ARBA" id="ARBA00004552"/>
    </source>
</evidence>
<evidence type="ECO:0000256" key="9">
    <source>
        <dbReference type="ARBA" id="ARBA00022833"/>
    </source>
</evidence>
<evidence type="ECO:0000256" key="8">
    <source>
        <dbReference type="ARBA" id="ARBA00022729"/>
    </source>
</evidence>
<feature type="domain" description="Ionotropic glutamate receptor C-terminal" evidence="34">
    <location>
        <begin position="335"/>
        <end position="738"/>
    </location>
</feature>
<dbReference type="InterPro" id="IPR019594">
    <property type="entry name" value="Glu/Gly-bd"/>
</dbReference>
<dbReference type="InterPro" id="IPR001828">
    <property type="entry name" value="ANF_lig-bd_rcpt"/>
</dbReference>
<dbReference type="SMART" id="SM00918">
    <property type="entry name" value="Lig_chan-Glu_bd"/>
    <property type="match status" value="1"/>
</dbReference>
<keyword evidence="4" id="KW-1003">Cell membrane</keyword>
<dbReference type="GO" id="GO:0005261">
    <property type="term" value="F:monoatomic cation channel activity"/>
    <property type="evidence" value="ECO:0007669"/>
    <property type="project" value="UniProtKB-ARBA"/>
</dbReference>
<evidence type="ECO:0000256" key="22">
    <source>
        <dbReference type="ARBA" id="ARBA00023303"/>
    </source>
</evidence>
<feature type="region of interest" description="Disordered" evidence="32">
    <location>
        <begin position="1088"/>
        <end position="1122"/>
    </location>
</feature>
<evidence type="ECO:0000256" key="23">
    <source>
        <dbReference type="ARBA" id="ARBA00023329"/>
    </source>
</evidence>
<comment type="catalytic activity">
    <reaction evidence="25">
        <text>K(+)(in) = K(+)(out)</text>
        <dbReference type="Rhea" id="RHEA:29463"/>
        <dbReference type="ChEBI" id="CHEBI:29103"/>
    </reaction>
</comment>
<evidence type="ECO:0000256" key="1">
    <source>
        <dbReference type="ARBA" id="ARBA00004156"/>
    </source>
</evidence>
<dbReference type="GO" id="GO:0030659">
    <property type="term" value="C:cytoplasmic vesicle membrane"/>
    <property type="evidence" value="ECO:0007669"/>
    <property type="project" value="UniProtKB-SubCell"/>
</dbReference>
<evidence type="ECO:0000256" key="25">
    <source>
        <dbReference type="ARBA" id="ARBA00034430"/>
    </source>
</evidence>
<feature type="compositionally biased region" description="Basic and acidic residues" evidence="32">
    <location>
        <begin position="973"/>
        <end position="983"/>
    </location>
</feature>
<evidence type="ECO:0000313" key="37">
    <source>
        <dbReference type="Proteomes" id="UP000645828"/>
    </source>
</evidence>
<proteinExistence type="inferred from homology"/>
<keyword evidence="12 33" id="KW-1133">Transmembrane helix</keyword>
<dbReference type="InterPro" id="IPR018884">
    <property type="entry name" value="NMDAR2_C"/>
</dbReference>
<feature type="compositionally biased region" description="Basic and acidic residues" evidence="32">
    <location>
        <begin position="992"/>
        <end position="1001"/>
    </location>
</feature>
<keyword evidence="22" id="KW-0407">Ion channel</keyword>
<comment type="catalytic activity">
    <reaction evidence="27">
        <text>Ca(2+)(in) = Ca(2+)(out)</text>
        <dbReference type="Rhea" id="RHEA:29671"/>
        <dbReference type="ChEBI" id="CHEBI:29108"/>
    </reaction>
</comment>
<dbReference type="FunFam" id="3.40.50.2300:FF:000344">
    <property type="entry name" value="Glutamate ionotropic receptor NMDA type subunit 2A"/>
    <property type="match status" value="1"/>
</dbReference>
<evidence type="ECO:0000256" key="15">
    <source>
        <dbReference type="ARBA" id="ARBA00023136"/>
    </source>
</evidence>
<comment type="catalytic activity">
    <reaction evidence="26">
        <text>Na(+)(in) = Na(+)(out)</text>
        <dbReference type="Rhea" id="RHEA:34963"/>
        <dbReference type="ChEBI" id="CHEBI:29101"/>
    </reaction>
</comment>
<comment type="similarity">
    <text evidence="30">Belongs to the glutamate-gated ion channel (TC 1.A.10.1) family. NR2A/GRIN2A subfamily.</text>
</comment>
<dbReference type="Proteomes" id="UP000645828">
    <property type="component" value="Unassembled WGS sequence"/>
</dbReference>
<keyword evidence="3" id="KW-0813">Transport</keyword>
<dbReference type="GO" id="GO:0005783">
    <property type="term" value="C:endoplasmic reticulum"/>
    <property type="evidence" value="ECO:0007669"/>
    <property type="project" value="UniProtKB-ARBA"/>
</dbReference>
<feature type="compositionally biased region" description="Polar residues" evidence="32">
    <location>
        <begin position="939"/>
        <end position="950"/>
    </location>
</feature>
<dbReference type="CDD" id="cd13718">
    <property type="entry name" value="PBP2_iGluR_NMDA_Nr2"/>
    <property type="match status" value="1"/>
</dbReference>
<dbReference type="GO" id="GO:0007611">
    <property type="term" value="P:learning or memory"/>
    <property type="evidence" value="ECO:0007669"/>
    <property type="project" value="UniProtKB-ARBA"/>
</dbReference>
<evidence type="ECO:0000256" key="24">
    <source>
        <dbReference type="ARBA" id="ARBA00034104"/>
    </source>
</evidence>
<evidence type="ECO:0000256" key="14">
    <source>
        <dbReference type="ARBA" id="ARBA00023065"/>
    </source>
</evidence>
<dbReference type="FunFam" id="3.40.190.10:FF:000593">
    <property type="entry name" value="Glutamate ionotropic receptor NMDA type subunit 1"/>
    <property type="match status" value="1"/>
</dbReference>
<dbReference type="GO" id="GO:0017146">
    <property type="term" value="C:NMDA selective glutamate receptor complex"/>
    <property type="evidence" value="ECO:0007669"/>
    <property type="project" value="UniProtKB-ARBA"/>
</dbReference>
<dbReference type="Pfam" id="PF01094">
    <property type="entry name" value="ANF_receptor"/>
    <property type="match status" value="1"/>
</dbReference>
<reference evidence="36" key="1">
    <citation type="submission" date="2020-12" db="EMBL/GenBank/DDBJ databases">
        <authorList>
            <consortium name="Molecular Ecology Group"/>
        </authorList>
    </citation>
    <scope>NUCLEOTIDE SEQUENCE</scope>
    <source>
        <strain evidence="36">TBG_1078</strain>
    </source>
</reference>
<dbReference type="Gene3D" id="3.40.50.2300">
    <property type="match status" value="2"/>
</dbReference>
<keyword evidence="7" id="KW-0479">Metal-binding</keyword>
<dbReference type="GO" id="GO:0007268">
    <property type="term" value="P:chemical synaptic transmission"/>
    <property type="evidence" value="ECO:0007669"/>
    <property type="project" value="UniProtKB-ARBA"/>
</dbReference>
<dbReference type="FunFam" id="3.40.190.10:FF:000007">
    <property type="entry name" value="Putative glutamate receptor ionotropic NMDA 2B"/>
    <property type="match status" value="1"/>
</dbReference>
<comment type="subcellular location">
    <subcellularLocation>
        <location evidence="2">Cell projection</location>
        <location evidence="2">Dendritic spine</location>
    </subcellularLocation>
    <subcellularLocation>
        <location evidence="1">Cytoplasmic vesicle membrane</location>
    </subcellularLocation>
    <subcellularLocation>
        <location evidence="24">Postsynaptic cell membrane</location>
        <topology evidence="24">Multi-pass membrane protein</topology>
    </subcellularLocation>
</comment>
<keyword evidence="9" id="KW-0862">Zinc</keyword>
<evidence type="ECO:0000256" key="12">
    <source>
        <dbReference type="ARBA" id="ARBA00022989"/>
    </source>
</evidence>
<feature type="compositionally biased region" description="Basic and acidic residues" evidence="32">
    <location>
        <begin position="1112"/>
        <end position="1122"/>
    </location>
</feature>
<dbReference type="InterPro" id="IPR028082">
    <property type="entry name" value="Peripla_BP_I"/>
</dbReference>
<keyword evidence="13" id="KW-0770">Synapse</keyword>
<dbReference type="GO" id="GO:0045211">
    <property type="term" value="C:postsynaptic membrane"/>
    <property type="evidence" value="ECO:0007669"/>
    <property type="project" value="UniProtKB-SubCell"/>
</dbReference>
<evidence type="ECO:0000256" key="10">
    <source>
        <dbReference type="ARBA" id="ARBA00022837"/>
    </source>
</evidence>
<dbReference type="Pfam" id="PF10565">
    <property type="entry name" value="NMDAR2_C"/>
    <property type="match status" value="1"/>
</dbReference>
<evidence type="ECO:0000256" key="18">
    <source>
        <dbReference type="ARBA" id="ARBA00023180"/>
    </source>
</evidence>
<evidence type="ECO:0000256" key="28">
    <source>
        <dbReference type="ARBA" id="ARBA00039374"/>
    </source>
</evidence>
<dbReference type="GO" id="GO:0004972">
    <property type="term" value="F:NMDA glutamate receptor activity"/>
    <property type="evidence" value="ECO:0007669"/>
    <property type="project" value="UniProtKB-ARBA"/>
</dbReference>
<keyword evidence="20" id="KW-0966">Cell projection</keyword>
<organism evidence="36 37">
    <name type="scientific">Nyctereutes procyonoides</name>
    <name type="common">Raccoon dog</name>
    <name type="synonym">Canis procyonoides</name>
    <dbReference type="NCBI Taxonomy" id="34880"/>
    <lineage>
        <taxon>Eukaryota</taxon>
        <taxon>Metazoa</taxon>
        <taxon>Chordata</taxon>
        <taxon>Craniata</taxon>
        <taxon>Vertebrata</taxon>
        <taxon>Euteleostomi</taxon>
        <taxon>Mammalia</taxon>
        <taxon>Eutheria</taxon>
        <taxon>Laurasiatheria</taxon>
        <taxon>Carnivora</taxon>
        <taxon>Caniformia</taxon>
        <taxon>Canidae</taxon>
        <taxon>Nyctereutes</taxon>
    </lineage>
</organism>
<evidence type="ECO:0000256" key="7">
    <source>
        <dbReference type="ARBA" id="ARBA00022723"/>
    </source>
</evidence>
<keyword evidence="18" id="KW-0325">Glycoprotein</keyword>
<dbReference type="Gene3D" id="3.40.190.10">
    <property type="entry name" value="Periplasmic binding protein-like II"/>
    <property type="match status" value="2"/>
</dbReference>
<dbReference type="SUPFAM" id="SSF53822">
    <property type="entry name" value="Periplasmic binding protein-like I"/>
    <property type="match status" value="1"/>
</dbReference>
<keyword evidence="23" id="KW-0968">Cytoplasmic vesicle</keyword>
<dbReference type="InterPro" id="IPR001320">
    <property type="entry name" value="Iontro_rcpt_C"/>
</dbReference>
<dbReference type="GO" id="GO:0045471">
    <property type="term" value="P:response to ethanol"/>
    <property type="evidence" value="ECO:0007669"/>
    <property type="project" value="UniProtKB-ARBA"/>
</dbReference>
<keyword evidence="14" id="KW-0406">Ion transport</keyword>
<evidence type="ECO:0000256" key="16">
    <source>
        <dbReference type="ARBA" id="ARBA00023157"/>
    </source>
</evidence>
<gene>
    <name evidence="36" type="ORF">NYPRO_LOCUS16321</name>
</gene>
<evidence type="ECO:0000256" key="4">
    <source>
        <dbReference type="ARBA" id="ARBA00022475"/>
    </source>
</evidence>
<dbReference type="InterPro" id="IPR015683">
    <property type="entry name" value="Ionotropic_Glu_rcpt"/>
</dbReference>
<evidence type="ECO:0000256" key="17">
    <source>
        <dbReference type="ARBA" id="ARBA00023170"/>
    </source>
</evidence>
<evidence type="ECO:0000256" key="5">
    <source>
        <dbReference type="ARBA" id="ARBA00022553"/>
    </source>
</evidence>
<dbReference type="FunFam" id="3.40.190.10:FF:000009">
    <property type="entry name" value="Putative glutamate receptor ionotropic NMDA 2B"/>
    <property type="match status" value="1"/>
</dbReference>
<feature type="domain" description="Ionotropic glutamate receptor L-glutamate and glycine-binding" evidence="35">
    <location>
        <begin position="343"/>
        <end position="406"/>
    </location>
</feature>
<keyword evidence="11" id="KW-0460">Magnesium</keyword>
<dbReference type="GO" id="GO:0043197">
    <property type="term" value="C:dendritic spine"/>
    <property type="evidence" value="ECO:0007669"/>
    <property type="project" value="UniProtKB-SubCell"/>
</dbReference>
<feature type="region of interest" description="Disordered" evidence="32">
    <location>
        <begin position="939"/>
        <end position="1035"/>
    </location>
</feature>